<dbReference type="PANTHER" id="PTHR11527">
    <property type="entry name" value="HEAT-SHOCK PROTEIN 20 FAMILY MEMBER"/>
    <property type="match status" value="1"/>
</dbReference>
<dbReference type="Proteomes" id="UP000253941">
    <property type="component" value="Unassembled WGS sequence"/>
</dbReference>
<evidence type="ECO:0000313" key="4">
    <source>
        <dbReference type="EMBL" id="RDD62700.1"/>
    </source>
</evidence>
<proteinExistence type="inferred from homology"/>
<dbReference type="RefSeq" id="WP_114581275.1">
    <property type="nucleotide sequence ID" value="NZ_QPMH01000004.1"/>
</dbReference>
<evidence type="ECO:0000313" key="5">
    <source>
        <dbReference type="Proteomes" id="UP000253941"/>
    </source>
</evidence>
<feature type="domain" description="SHSP" evidence="3">
    <location>
        <begin position="9"/>
        <end position="120"/>
    </location>
</feature>
<sequence>MRGPTPRQYTFGEFRPKVDIAEDGGCYHVTAELPGVRAEDLAIDFSGNTLIISGEKKPHPDEPDDVYHRERAWGTFQRALTFAQQIDENGIDAVFVEGELRVRLPKTGSGKAKVVRIPVRGA</sequence>
<evidence type="ECO:0000256" key="1">
    <source>
        <dbReference type="PROSITE-ProRule" id="PRU00285"/>
    </source>
</evidence>
<evidence type="ECO:0000259" key="3">
    <source>
        <dbReference type="PROSITE" id="PS01031"/>
    </source>
</evidence>
<dbReference type="SUPFAM" id="SSF49764">
    <property type="entry name" value="HSP20-like chaperones"/>
    <property type="match status" value="1"/>
</dbReference>
<dbReference type="AlphaFoldDB" id="A0A369TBQ0"/>
<keyword evidence="5" id="KW-1185">Reference proteome</keyword>
<dbReference type="Gene3D" id="2.60.40.790">
    <property type="match status" value="1"/>
</dbReference>
<accession>A0A369TBQ0</accession>
<comment type="caution">
    <text evidence="4">The sequence shown here is derived from an EMBL/GenBank/DDBJ whole genome shotgun (WGS) entry which is preliminary data.</text>
</comment>
<comment type="similarity">
    <text evidence="1 2">Belongs to the small heat shock protein (HSP20) family.</text>
</comment>
<dbReference type="PROSITE" id="PS01031">
    <property type="entry name" value="SHSP"/>
    <property type="match status" value="1"/>
</dbReference>
<dbReference type="CDD" id="cd06464">
    <property type="entry name" value="ACD_sHsps-like"/>
    <property type="match status" value="1"/>
</dbReference>
<evidence type="ECO:0000256" key="2">
    <source>
        <dbReference type="RuleBase" id="RU003616"/>
    </source>
</evidence>
<name>A0A369TBQ0_9PROT</name>
<dbReference type="EMBL" id="QPMH01000004">
    <property type="protein sequence ID" value="RDD62700.1"/>
    <property type="molecule type" value="Genomic_DNA"/>
</dbReference>
<dbReference type="Pfam" id="PF00011">
    <property type="entry name" value="HSP20"/>
    <property type="match status" value="1"/>
</dbReference>
<reference evidence="4 5" key="1">
    <citation type="submission" date="2018-07" db="EMBL/GenBank/DDBJ databases">
        <title>Venubactetium sediminum gen. nov., sp. nov., isolated from a marine solar saltern.</title>
        <authorList>
            <person name="Wang S."/>
        </authorList>
    </citation>
    <scope>NUCLEOTIDE SEQUENCE [LARGE SCALE GENOMIC DNA]</scope>
    <source>
        <strain evidence="4 5">WD2A32</strain>
    </source>
</reference>
<gene>
    <name evidence="4" type="ORF">DRB17_05940</name>
</gene>
<protein>
    <submittedName>
        <fullName evidence="4">Hsp20/alpha crystallin family protein</fullName>
    </submittedName>
</protein>
<dbReference type="InterPro" id="IPR031107">
    <property type="entry name" value="Small_HSP"/>
</dbReference>
<dbReference type="InterPro" id="IPR008978">
    <property type="entry name" value="HSP20-like_chaperone"/>
</dbReference>
<organism evidence="4 5">
    <name type="scientific">Ferruginivarius sediminum</name>
    <dbReference type="NCBI Taxonomy" id="2661937"/>
    <lineage>
        <taxon>Bacteria</taxon>
        <taxon>Pseudomonadati</taxon>
        <taxon>Pseudomonadota</taxon>
        <taxon>Alphaproteobacteria</taxon>
        <taxon>Rhodospirillales</taxon>
        <taxon>Rhodospirillaceae</taxon>
        <taxon>Ferruginivarius</taxon>
    </lineage>
</organism>
<dbReference type="InterPro" id="IPR002068">
    <property type="entry name" value="A-crystallin/Hsp20_dom"/>
</dbReference>